<proteinExistence type="inferred from homology"/>
<dbReference type="GO" id="GO:0005506">
    <property type="term" value="F:iron ion binding"/>
    <property type="evidence" value="ECO:0007669"/>
    <property type="project" value="InterPro"/>
</dbReference>
<keyword evidence="4" id="KW-0812">Transmembrane</keyword>
<comment type="similarity">
    <text evidence="1">Belongs to the cytochrome P450 family.</text>
</comment>
<name>A0AA88DDH1_FICCA</name>
<dbReference type="GO" id="GO:0004497">
    <property type="term" value="F:monooxygenase activity"/>
    <property type="evidence" value="ECO:0007669"/>
    <property type="project" value="InterPro"/>
</dbReference>
<dbReference type="GO" id="GO:0016705">
    <property type="term" value="F:oxidoreductase activity, acting on paired donors, with incorporation or reduction of molecular oxygen"/>
    <property type="evidence" value="ECO:0007669"/>
    <property type="project" value="InterPro"/>
</dbReference>
<dbReference type="EMBL" id="BTGU01000040">
    <property type="protein sequence ID" value="GMN52136.1"/>
    <property type="molecule type" value="Genomic_DNA"/>
</dbReference>
<dbReference type="Proteomes" id="UP001187192">
    <property type="component" value="Unassembled WGS sequence"/>
</dbReference>
<feature type="transmembrane region" description="Helical" evidence="4">
    <location>
        <begin position="20"/>
        <end position="44"/>
    </location>
</feature>
<dbReference type="Gene3D" id="1.10.630.10">
    <property type="entry name" value="Cytochrome P450"/>
    <property type="match status" value="1"/>
</dbReference>
<organism evidence="5 6">
    <name type="scientific">Ficus carica</name>
    <name type="common">Common fig</name>
    <dbReference type="NCBI Taxonomy" id="3494"/>
    <lineage>
        <taxon>Eukaryota</taxon>
        <taxon>Viridiplantae</taxon>
        <taxon>Streptophyta</taxon>
        <taxon>Embryophyta</taxon>
        <taxon>Tracheophyta</taxon>
        <taxon>Spermatophyta</taxon>
        <taxon>Magnoliopsida</taxon>
        <taxon>eudicotyledons</taxon>
        <taxon>Gunneridae</taxon>
        <taxon>Pentapetalae</taxon>
        <taxon>rosids</taxon>
        <taxon>fabids</taxon>
        <taxon>Rosales</taxon>
        <taxon>Moraceae</taxon>
        <taxon>Ficeae</taxon>
        <taxon>Ficus</taxon>
    </lineage>
</organism>
<reference evidence="5" key="1">
    <citation type="submission" date="2023-07" db="EMBL/GenBank/DDBJ databases">
        <title>draft genome sequence of fig (Ficus carica).</title>
        <authorList>
            <person name="Takahashi T."/>
            <person name="Nishimura K."/>
        </authorList>
    </citation>
    <scope>NUCLEOTIDE SEQUENCE</scope>
</reference>
<dbReference type="PANTHER" id="PTHR47955:SF15">
    <property type="entry name" value="CYTOCHROME P450 71A2-LIKE"/>
    <property type="match status" value="1"/>
</dbReference>
<evidence type="ECO:0000256" key="3">
    <source>
        <dbReference type="ARBA" id="ARBA00023004"/>
    </source>
</evidence>
<gene>
    <name evidence="5" type="ORF">TIFTF001_021289</name>
</gene>
<dbReference type="Pfam" id="PF00067">
    <property type="entry name" value="p450"/>
    <property type="match status" value="1"/>
</dbReference>
<accession>A0AA88DDH1</accession>
<comment type="caution">
    <text evidence="5">The sequence shown here is derived from an EMBL/GenBank/DDBJ whole genome shotgun (WGS) entry which is preliminary data.</text>
</comment>
<dbReference type="PANTHER" id="PTHR47955">
    <property type="entry name" value="CYTOCHROME P450 FAMILY 71 PROTEIN"/>
    <property type="match status" value="1"/>
</dbReference>
<keyword evidence="4" id="KW-0472">Membrane</keyword>
<evidence type="ECO:0000313" key="5">
    <source>
        <dbReference type="EMBL" id="GMN52136.1"/>
    </source>
</evidence>
<protein>
    <recommendedName>
        <fullName evidence="7">Cytochrome P450</fullName>
    </recommendedName>
</protein>
<dbReference type="GO" id="GO:0020037">
    <property type="term" value="F:heme binding"/>
    <property type="evidence" value="ECO:0007669"/>
    <property type="project" value="InterPro"/>
</dbReference>
<evidence type="ECO:0008006" key="7">
    <source>
        <dbReference type="Google" id="ProtNLM"/>
    </source>
</evidence>
<dbReference type="SUPFAM" id="SSF48264">
    <property type="entry name" value="Cytochrome P450"/>
    <property type="match status" value="1"/>
</dbReference>
<dbReference type="InterPro" id="IPR001128">
    <property type="entry name" value="Cyt_P450"/>
</dbReference>
<keyword evidence="2" id="KW-0479">Metal-binding</keyword>
<keyword evidence="4" id="KW-1133">Transmembrane helix</keyword>
<dbReference type="InterPro" id="IPR036396">
    <property type="entry name" value="Cyt_P450_sf"/>
</dbReference>
<dbReference type="InterPro" id="IPR002401">
    <property type="entry name" value="Cyt_P450_E_grp-I"/>
</dbReference>
<dbReference type="PRINTS" id="PR00463">
    <property type="entry name" value="EP450I"/>
</dbReference>
<sequence length="337" mass="38184">MAISQLWKKYLWEDQGFTTLLFLEYSFLLSFILLLLTSLFLLFIHNKSSHGKLDLPPSPPRFPIIGNLHQLGKFPHRSLRALSEKYGPLMLLNLGQVPTVIVSSPDLVAEIVNTHDVVFSSRPKSTATEVLLYGNNDVAFAPYGEYWRQMRRICVVELLSLKRVQSFQFVREEETEGLLRRVHKACLSDETTVNLSQMLSDTLNNIISKCILGQSYKAEDGSLSKLGVLTRKTSEELMAFGVGDFFPSLKWVDVVRGFVARLRSTFREFDALNNRVIQEHKTMKKNIASNSGIGSEEKDFVDVLLRLQEDGKLDFELTQDQIKAVIQAGLSLISNPK</sequence>
<evidence type="ECO:0000256" key="1">
    <source>
        <dbReference type="ARBA" id="ARBA00010617"/>
    </source>
</evidence>
<evidence type="ECO:0000313" key="6">
    <source>
        <dbReference type="Proteomes" id="UP001187192"/>
    </source>
</evidence>
<evidence type="ECO:0000256" key="4">
    <source>
        <dbReference type="SAM" id="Phobius"/>
    </source>
</evidence>
<evidence type="ECO:0000256" key="2">
    <source>
        <dbReference type="ARBA" id="ARBA00022723"/>
    </source>
</evidence>
<keyword evidence="3" id="KW-0408">Iron</keyword>
<keyword evidence="6" id="KW-1185">Reference proteome</keyword>
<dbReference type="AlphaFoldDB" id="A0AA88DDH1"/>